<evidence type="ECO:0000313" key="1">
    <source>
        <dbReference type="EMBL" id="ELY55811.1"/>
    </source>
</evidence>
<dbReference type="EMBL" id="AOIA01000127">
    <property type="protein sequence ID" value="ELY55811.1"/>
    <property type="molecule type" value="Genomic_DNA"/>
</dbReference>
<proteinExistence type="predicted"/>
<organism evidence="1 2">
    <name type="scientific">Natronococcus jeotgali DSM 18795</name>
    <dbReference type="NCBI Taxonomy" id="1227498"/>
    <lineage>
        <taxon>Archaea</taxon>
        <taxon>Methanobacteriati</taxon>
        <taxon>Methanobacteriota</taxon>
        <taxon>Stenosarchaea group</taxon>
        <taxon>Halobacteria</taxon>
        <taxon>Halobacteriales</taxon>
        <taxon>Natrialbaceae</taxon>
        <taxon>Natronococcus</taxon>
    </lineage>
</organism>
<dbReference type="AlphaFoldDB" id="L9X2V5"/>
<reference evidence="1 2" key="1">
    <citation type="journal article" date="2014" name="PLoS Genet.">
        <title>Phylogenetically driven sequencing of extremely halophilic archaea reveals strategies for static and dynamic osmo-response.</title>
        <authorList>
            <person name="Becker E.A."/>
            <person name="Seitzer P.M."/>
            <person name="Tritt A."/>
            <person name="Larsen D."/>
            <person name="Krusor M."/>
            <person name="Yao A.I."/>
            <person name="Wu D."/>
            <person name="Madern D."/>
            <person name="Eisen J.A."/>
            <person name="Darling A.E."/>
            <person name="Facciotti M.T."/>
        </authorList>
    </citation>
    <scope>NUCLEOTIDE SEQUENCE [LARGE SCALE GENOMIC DNA]</scope>
    <source>
        <strain evidence="1 2">DSM 18795</strain>
    </source>
</reference>
<gene>
    <name evidence="1" type="ORF">C492_15176</name>
</gene>
<protein>
    <submittedName>
        <fullName evidence="1">Uncharacterized protein</fullName>
    </submittedName>
</protein>
<dbReference type="Proteomes" id="UP000011531">
    <property type="component" value="Unassembled WGS sequence"/>
</dbReference>
<dbReference type="OrthoDB" id="382949at2157"/>
<dbReference type="RefSeq" id="WP_008424909.1">
    <property type="nucleotide sequence ID" value="NZ_AOIA01000127.1"/>
</dbReference>
<name>L9X2V5_9EURY</name>
<evidence type="ECO:0000313" key="2">
    <source>
        <dbReference type="Proteomes" id="UP000011531"/>
    </source>
</evidence>
<accession>L9X2V5</accession>
<comment type="caution">
    <text evidence="1">The sequence shown here is derived from an EMBL/GenBank/DDBJ whole genome shotgun (WGS) entry which is preliminary data.</text>
</comment>
<keyword evidence="2" id="KW-1185">Reference proteome</keyword>
<sequence length="101" mass="11027">MHDETPARTYHLPSPVDLQTALGSLGIDHLIVEPMRLFVIFRSAVLDLRVRQGDLEAADVVALAVLDGPPRSMETGVALRKQLLEQLAPSTGTDWIDNAGR</sequence>